<organism evidence="1 2">
    <name type="scientific">Dictyobacter halimunensis</name>
    <dbReference type="NCBI Taxonomy" id="3026934"/>
    <lineage>
        <taxon>Bacteria</taxon>
        <taxon>Bacillati</taxon>
        <taxon>Chloroflexota</taxon>
        <taxon>Ktedonobacteria</taxon>
        <taxon>Ktedonobacterales</taxon>
        <taxon>Dictyobacteraceae</taxon>
        <taxon>Dictyobacter</taxon>
    </lineage>
</organism>
<reference evidence="1 2" key="1">
    <citation type="submission" date="2023-02" db="EMBL/GenBank/DDBJ databases">
        <title>Dictyobacter halimunensis sp. nov., a new member of the class Ktedonobacteria from forest soil in a geothermal area.</title>
        <authorList>
            <person name="Rachmania M.K."/>
            <person name="Ningsih F."/>
            <person name="Sakai Y."/>
            <person name="Yabe S."/>
            <person name="Yokota A."/>
            <person name="Sjamsuridzal W."/>
        </authorList>
    </citation>
    <scope>NUCLEOTIDE SEQUENCE [LARGE SCALE GENOMIC DNA]</scope>
    <source>
        <strain evidence="1 2">S3.2.2.5</strain>
    </source>
</reference>
<dbReference type="Proteomes" id="UP001344906">
    <property type="component" value="Unassembled WGS sequence"/>
</dbReference>
<comment type="caution">
    <text evidence="1">The sequence shown here is derived from an EMBL/GenBank/DDBJ whole genome shotgun (WGS) entry which is preliminary data.</text>
</comment>
<evidence type="ECO:0008006" key="3">
    <source>
        <dbReference type="Google" id="ProtNLM"/>
    </source>
</evidence>
<protein>
    <recommendedName>
        <fullName evidence="3">Restriction endonuclease domain-containing protein</fullName>
    </recommendedName>
</protein>
<dbReference type="RefSeq" id="WP_338247534.1">
    <property type="nucleotide sequence ID" value="NZ_BSRI01000001.1"/>
</dbReference>
<accession>A0ABQ6FI71</accession>
<gene>
    <name evidence="1" type="ORF">KDH_06730</name>
</gene>
<sequence length="83" mass="9661">MAIEHPQQMTVQEYFQLEENDLTTCYEYLLLDGKSPRIEIYHKEQGKGIYGAFEKQQEIPLFSLGVYFPLLDAYLDVEVEPGV</sequence>
<keyword evidence="2" id="KW-1185">Reference proteome</keyword>
<proteinExistence type="predicted"/>
<evidence type="ECO:0000313" key="2">
    <source>
        <dbReference type="Proteomes" id="UP001344906"/>
    </source>
</evidence>
<evidence type="ECO:0000313" key="1">
    <source>
        <dbReference type="EMBL" id="GLV53822.1"/>
    </source>
</evidence>
<dbReference type="EMBL" id="BSRI01000001">
    <property type="protein sequence ID" value="GLV53822.1"/>
    <property type="molecule type" value="Genomic_DNA"/>
</dbReference>
<name>A0ABQ6FI71_9CHLR</name>